<proteinExistence type="predicted"/>
<gene>
    <name evidence="2" type="ORF">BSF38_03572</name>
</gene>
<sequence>MRRRRFMPAVNALEVREMPSAAVMRLVASDPTVPRPPTNPPVEPAPLPEPSPGPFPGSNPPIVYPPVPLGGPVGPA</sequence>
<organism evidence="2 3">
    <name type="scientific">Paludisphaera borealis</name>
    <dbReference type="NCBI Taxonomy" id="1387353"/>
    <lineage>
        <taxon>Bacteria</taxon>
        <taxon>Pseudomonadati</taxon>
        <taxon>Planctomycetota</taxon>
        <taxon>Planctomycetia</taxon>
        <taxon>Isosphaerales</taxon>
        <taxon>Isosphaeraceae</taxon>
        <taxon>Paludisphaera</taxon>
    </lineage>
</organism>
<evidence type="ECO:0000313" key="2">
    <source>
        <dbReference type="EMBL" id="APW62040.1"/>
    </source>
</evidence>
<dbReference type="RefSeq" id="WP_210405617.1">
    <property type="nucleotide sequence ID" value="NZ_CP019082.1"/>
</dbReference>
<protein>
    <submittedName>
        <fullName evidence="2">Uncharacterized protein</fullName>
    </submittedName>
</protein>
<feature type="region of interest" description="Disordered" evidence="1">
    <location>
        <begin position="29"/>
        <end position="63"/>
    </location>
</feature>
<dbReference type="KEGG" id="pbor:BSF38_03572"/>
<feature type="compositionally biased region" description="Pro residues" evidence="1">
    <location>
        <begin position="33"/>
        <end position="63"/>
    </location>
</feature>
<dbReference type="AlphaFoldDB" id="A0A1U7CSW8"/>
<keyword evidence="3" id="KW-1185">Reference proteome</keyword>
<accession>A0A1U7CSW8</accession>
<dbReference type="EMBL" id="CP019082">
    <property type="protein sequence ID" value="APW62040.1"/>
    <property type="molecule type" value="Genomic_DNA"/>
</dbReference>
<dbReference type="Proteomes" id="UP000186309">
    <property type="component" value="Chromosome"/>
</dbReference>
<evidence type="ECO:0000256" key="1">
    <source>
        <dbReference type="SAM" id="MobiDB-lite"/>
    </source>
</evidence>
<name>A0A1U7CSW8_9BACT</name>
<evidence type="ECO:0000313" key="3">
    <source>
        <dbReference type="Proteomes" id="UP000186309"/>
    </source>
</evidence>
<reference evidence="3" key="1">
    <citation type="submission" date="2016-12" db="EMBL/GenBank/DDBJ databases">
        <title>Comparative genomics of four Isosphaeraceae planctomycetes: a common pool of plasmids and glycoside hydrolase genes.</title>
        <authorList>
            <person name="Ivanova A."/>
        </authorList>
    </citation>
    <scope>NUCLEOTIDE SEQUENCE [LARGE SCALE GENOMIC DNA]</scope>
    <source>
        <strain evidence="3">PX4</strain>
    </source>
</reference>